<keyword evidence="2" id="KW-0238">DNA-binding</keyword>
<evidence type="ECO:0000256" key="2">
    <source>
        <dbReference type="ARBA" id="ARBA00023125"/>
    </source>
</evidence>
<keyword evidence="1" id="KW-0805">Transcription regulation</keyword>
<dbReference type="Pfam" id="PF01047">
    <property type="entry name" value="MarR"/>
    <property type="match status" value="1"/>
</dbReference>
<dbReference type="PANTHER" id="PTHR33164">
    <property type="entry name" value="TRANSCRIPTIONAL REGULATOR, MARR FAMILY"/>
    <property type="match status" value="1"/>
</dbReference>
<organism evidence="5 6">
    <name type="scientific">Nocardia pulmonis</name>
    <dbReference type="NCBI Taxonomy" id="2951408"/>
    <lineage>
        <taxon>Bacteria</taxon>
        <taxon>Bacillati</taxon>
        <taxon>Actinomycetota</taxon>
        <taxon>Actinomycetes</taxon>
        <taxon>Mycobacteriales</taxon>
        <taxon>Nocardiaceae</taxon>
        <taxon>Nocardia</taxon>
    </lineage>
</organism>
<dbReference type="RefSeq" id="WP_251918747.1">
    <property type="nucleotide sequence ID" value="NZ_JAMRXG010000031.1"/>
</dbReference>
<comment type="caution">
    <text evidence="5">The sequence shown here is derived from an EMBL/GenBank/DDBJ whole genome shotgun (WGS) entry which is preliminary data.</text>
</comment>
<keyword evidence="6" id="KW-1185">Reference proteome</keyword>
<dbReference type="SMART" id="SM00347">
    <property type="entry name" value="HTH_MARR"/>
    <property type="match status" value="1"/>
</dbReference>
<dbReference type="InterPro" id="IPR036390">
    <property type="entry name" value="WH_DNA-bd_sf"/>
</dbReference>
<dbReference type="InterPro" id="IPR023187">
    <property type="entry name" value="Tscrpt_reg_MarR-type_CS"/>
</dbReference>
<dbReference type="SUPFAM" id="SSF46785">
    <property type="entry name" value="Winged helix' DNA-binding domain"/>
    <property type="match status" value="1"/>
</dbReference>
<gene>
    <name evidence="5" type="ORF">NDR86_36370</name>
</gene>
<dbReference type="InterPro" id="IPR036388">
    <property type="entry name" value="WH-like_DNA-bd_sf"/>
</dbReference>
<evidence type="ECO:0000256" key="1">
    <source>
        <dbReference type="ARBA" id="ARBA00023015"/>
    </source>
</evidence>
<proteinExistence type="predicted"/>
<dbReference type="EMBL" id="JAMRXG010000031">
    <property type="protein sequence ID" value="MCM6778967.1"/>
    <property type="molecule type" value="Genomic_DNA"/>
</dbReference>
<dbReference type="Proteomes" id="UP001139157">
    <property type="component" value="Unassembled WGS sequence"/>
</dbReference>
<evidence type="ECO:0000259" key="4">
    <source>
        <dbReference type="PROSITE" id="PS50995"/>
    </source>
</evidence>
<name>A0A9X2EDR9_9NOCA</name>
<dbReference type="PROSITE" id="PS50995">
    <property type="entry name" value="HTH_MARR_2"/>
    <property type="match status" value="1"/>
</dbReference>
<dbReference type="InterPro" id="IPR039422">
    <property type="entry name" value="MarR/SlyA-like"/>
</dbReference>
<dbReference type="GO" id="GO:0006950">
    <property type="term" value="P:response to stress"/>
    <property type="evidence" value="ECO:0007669"/>
    <property type="project" value="TreeGrafter"/>
</dbReference>
<evidence type="ECO:0000313" key="6">
    <source>
        <dbReference type="Proteomes" id="UP001139157"/>
    </source>
</evidence>
<dbReference type="GO" id="GO:0003677">
    <property type="term" value="F:DNA binding"/>
    <property type="evidence" value="ECO:0007669"/>
    <property type="project" value="UniProtKB-KW"/>
</dbReference>
<dbReference type="PROSITE" id="PS01117">
    <property type="entry name" value="HTH_MARR_1"/>
    <property type="match status" value="1"/>
</dbReference>
<dbReference type="InterPro" id="IPR000835">
    <property type="entry name" value="HTH_MarR-typ"/>
</dbReference>
<accession>A0A9X2EDR9</accession>
<protein>
    <submittedName>
        <fullName evidence="5">MarR family transcriptional regulator</fullName>
    </submittedName>
</protein>
<keyword evidence="3" id="KW-0804">Transcription</keyword>
<evidence type="ECO:0000256" key="3">
    <source>
        <dbReference type="ARBA" id="ARBA00023163"/>
    </source>
</evidence>
<feature type="domain" description="HTH marR-type" evidence="4">
    <location>
        <begin position="12"/>
        <end position="146"/>
    </location>
</feature>
<dbReference type="AlphaFoldDB" id="A0A9X2EDR9"/>
<dbReference type="GO" id="GO:0003700">
    <property type="term" value="F:DNA-binding transcription factor activity"/>
    <property type="evidence" value="ECO:0007669"/>
    <property type="project" value="InterPro"/>
</dbReference>
<dbReference type="Gene3D" id="1.10.10.10">
    <property type="entry name" value="Winged helix-like DNA-binding domain superfamily/Winged helix DNA-binding domain"/>
    <property type="match status" value="1"/>
</dbReference>
<reference evidence="5" key="1">
    <citation type="submission" date="2022-06" db="EMBL/GenBank/DDBJ databases">
        <title>Novel species in genus nocardia.</title>
        <authorList>
            <person name="Li F."/>
        </authorList>
    </citation>
    <scope>NUCLEOTIDE SEQUENCE</scope>
    <source>
        <strain evidence="5">CDC141</strain>
    </source>
</reference>
<sequence length="162" mass="17544">MARRDSVAAESVDEITDALLTASRLLVAMSARSIARVDDSITIPQFRALVLLSSRGPSNVASLATNLNVQPSTATRMVERLVVAGLVDRRPNPESQRELIIELTARGRQVVQQVTVQRRREIAAVVEQMRPSDRTGLVRALTAFAAAGGEPGARPDIDSYQV</sequence>
<dbReference type="PANTHER" id="PTHR33164:SF94">
    <property type="entry name" value="TRANSCRIPTIONAL REGULATORY PROTEIN-RELATED"/>
    <property type="match status" value="1"/>
</dbReference>
<evidence type="ECO:0000313" key="5">
    <source>
        <dbReference type="EMBL" id="MCM6778967.1"/>
    </source>
</evidence>